<dbReference type="PANTHER" id="PTHR42938">
    <property type="entry name" value="FORMATE DEHYDROGENASE 1"/>
    <property type="match status" value="1"/>
</dbReference>
<dbReference type="SUPFAM" id="SSF55021">
    <property type="entry name" value="ACT-like"/>
    <property type="match status" value="1"/>
</dbReference>
<keyword evidence="6 10" id="KW-0520">NAD</keyword>
<organism evidence="12 13">
    <name type="scientific">Staphylococcus rostri</name>
    <dbReference type="NCBI Taxonomy" id="522262"/>
    <lineage>
        <taxon>Bacteria</taxon>
        <taxon>Bacillati</taxon>
        <taxon>Bacillota</taxon>
        <taxon>Bacilli</taxon>
        <taxon>Bacillales</taxon>
        <taxon>Staphylococcaceae</taxon>
        <taxon>Staphylococcus</taxon>
    </lineage>
</organism>
<comment type="catalytic activity">
    <reaction evidence="7">
        <text>(R)-2-hydroxyglutarate + NAD(+) = 2-oxoglutarate + NADH + H(+)</text>
        <dbReference type="Rhea" id="RHEA:49612"/>
        <dbReference type="ChEBI" id="CHEBI:15378"/>
        <dbReference type="ChEBI" id="CHEBI:15801"/>
        <dbReference type="ChEBI" id="CHEBI:16810"/>
        <dbReference type="ChEBI" id="CHEBI:57540"/>
        <dbReference type="ChEBI" id="CHEBI:57945"/>
        <dbReference type="EC" id="1.1.1.399"/>
    </reaction>
</comment>
<dbReference type="Pfam" id="PF19304">
    <property type="entry name" value="PGDH_inter"/>
    <property type="match status" value="1"/>
</dbReference>
<evidence type="ECO:0000256" key="8">
    <source>
        <dbReference type="ARBA" id="ARBA00048731"/>
    </source>
</evidence>
<comment type="catalytic activity">
    <reaction evidence="8 10">
        <text>(2R)-3-phosphoglycerate + NAD(+) = 3-phosphooxypyruvate + NADH + H(+)</text>
        <dbReference type="Rhea" id="RHEA:12641"/>
        <dbReference type="ChEBI" id="CHEBI:15378"/>
        <dbReference type="ChEBI" id="CHEBI:18110"/>
        <dbReference type="ChEBI" id="CHEBI:57540"/>
        <dbReference type="ChEBI" id="CHEBI:57945"/>
        <dbReference type="ChEBI" id="CHEBI:58272"/>
        <dbReference type="EC" id="1.1.1.95"/>
    </reaction>
</comment>
<evidence type="ECO:0000256" key="5">
    <source>
        <dbReference type="ARBA" id="ARBA00023002"/>
    </source>
</evidence>
<protein>
    <recommendedName>
        <fullName evidence="4 10">D-3-phosphoglycerate dehydrogenase</fullName>
        <ecNumber evidence="10">1.1.1.95</ecNumber>
    </recommendedName>
</protein>
<comment type="similarity">
    <text evidence="3 10">Belongs to the D-isomer specific 2-hydroxyacid dehydrogenase family.</text>
</comment>
<dbReference type="PROSITE" id="PS51671">
    <property type="entry name" value="ACT"/>
    <property type="match status" value="1"/>
</dbReference>
<dbReference type="PROSITE" id="PS00671">
    <property type="entry name" value="D_2_HYDROXYACID_DH_3"/>
    <property type="match status" value="1"/>
</dbReference>
<keyword evidence="10" id="KW-0718">Serine biosynthesis</keyword>
<dbReference type="CDD" id="cd04902">
    <property type="entry name" value="ACT_3PGDH-xct"/>
    <property type="match status" value="1"/>
</dbReference>
<dbReference type="FunFam" id="3.40.50.720:FF:000021">
    <property type="entry name" value="D-3-phosphoglycerate dehydrogenase"/>
    <property type="match status" value="1"/>
</dbReference>
<evidence type="ECO:0000259" key="11">
    <source>
        <dbReference type="PROSITE" id="PS51671"/>
    </source>
</evidence>
<proteinExistence type="inferred from homology"/>
<comment type="caution">
    <text evidence="12">The sequence shown here is derived from an EMBL/GenBank/DDBJ whole genome shotgun (WGS) entry which is preliminary data.</text>
</comment>
<comment type="catalytic activity">
    <reaction evidence="9">
        <text>(R)-lactate + NAD(+) = pyruvate + NADH + H(+)</text>
        <dbReference type="Rhea" id="RHEA:16369"/>
        <dbReference type="ChEBI" id="CHEBI:15361"/>
        <dbReference type="ChEBI" id="CHEBI:15378"/>
        <dbReference type="ChEBI" id="CHEBI:16004"/>
        <dbReference type="ChEBI" id="CHEBI:57540"/>
        <dbReference type="ChEBI" id="CHEBI:57945"/>
        <dbReference type="EC" id="1.1.1.28"/>
    </reaction>
</comment>
<dbReference type="EC" id="1.1.1.95" evidence="10"/>
<dbReference type="GO" id="GO:0004617">
    <property type="term" value="F:phosphoglycerate dehydrogenase activity"/>
    <property type="evidence" value="ECO:0007669"/>
    <property type="project" value="UniProtKB-UniRule"/>
</dbReference>
<dbReference type="RefSeq" id="WP_103357269.1">
    <property type="nucleotide sequence ID" value="NZ_PPRF01000013.1"/>
</dbReference>
<dbReference type="UniPathway" id="UPA00135">
    <property type="reaction ID" value="UER00196"/>
</dbReference>
<dbReference type="Pfam" id="PF01842">
    <property type="entry name" value="ACT"/>
    <property type="match status" value="1"/>
</dbReference>
<evidence type="ECO:0000313" key="12">
    <source>
        <dbReference type="EMBL" id="PNZ29754.1"/>
    </source>
</evidence>
<sequence length="538" mass="58621">MNYKVLVADPISDDGLQQLHDDDAFEVVHQTGLSEAELVETIKDYDALIVRSQTQVTPAVLQAADKLKVVARAGVGVDNIDIDTATKEGIIVINAPDGNTISATEHSVAMLLSMARNIPQAHASLTNGTWDRKSFRGTELYQKTLGVIGTGRIGIGVAKRMQSFGMRVLAFDPYLTEAQANELHFTRATVEEIAEAADFVTVHTPLTDKTRGMINADFFNRAKPNLRIINVARGGIIDEQALIDALDAQKIAGAALDVFENEPATDSPVTKHPKIVVTPHLGASTIEAQEKVALSVAGEIIDILKHQKVTHAVNAPKVIFNPSNDVQPFVELAQITGEIGIQLLPKAPRSMNITYGGDLALDDTSLMTRTLAKGVLQQDMGNHVNLINALMLLNEQNVTYTIEKTKNKQGFSNYIEVELINKEDRVKIGTTVLNGFGPRIVRINDYAVDFKPEHHQLIIHHTDQPGMIGKTGQILGEYDVNIASMYVGRKQIGGRAMMILSIDHPINDVVKEQLLAIPGLKDVTPVTLNQLPTSTISE</sequence>
<gene>
    <name evidence="12" type="ORF">CD122_01575</name>
</gene>
<dbReference type="Pfam" id="PF00389">
    <property type="entry name" value="2-Hacid_dh"/>
    <property type="match status" value="1"/>
</dbReference>
<dbReference type="SUPFAM" id="SSF143548">
    <property type="entry name" value="Serine metabolism enzymes domain"/>
    <property type="match status" value="1"/>
</dbReference>
<comment type="pathway">
    <text evidence="2 10">Amino-acid biosynthesis; L-serine biosynthesis; L-serine from 3-phospho-D-glycerate: step 1/3.</text>
</comment>
<evidence type="ECO:0000256" key="4">
    <source>
        <dbReference type="ARBA" id="ARBA00021582"/>
    </source>
</evidence>
<dbReference type="InterPro" id="IPR045865">
    <property type="entry name" value="ACT-like_dom_sf"/>
</dbReference>
<dbReference type="OrthoDB" id="9805416at2"/>
<dbReference type="FunFam" id="3.30.70.260:FF:000008">
    <property type="entry name" value="D-3-phosphoglycerate dehydrogenase, chloroplastic"/>
    <property type="match status" value="1"/>
</dbReference>
<comment type="function">
    <text evidence="1">Catalyzes the reversible oxidation of 3-phospho-D-glycerate to 3-phosphonooxypyruvate, the first step of the phosphorylated L-serine biosynthesis pathway. Also catalyzes the reversible oxidation of 2-hydroxyglutarate to 2-oxoglutarate.</text>
</comment>
<dbReference type="InterPro" id="IPR002912">
    <property type="entry name" value="ACT_dom"/>
</dbReference>
<dbReference type="Gene3D" id="3.40.50.720">
    <property type="entry name" value="NAD(P)-binding Rossmann-like Domain"/>
    <property type="match status" value="2"/>
</dbReference>
<evidence type="ECO:0000256" key="7">
    <source>
        <dbReference type="ARBA" id="ARBA00048126"/>
    </source>
</evidence>
<dbReference type="InterPro" id="IPR045626">
    <property type="entry name" value="PGDH_ASB_dom"/>
</dbReference>
<dbReference type="InterPro" id="IPR006139">
    <property type="entry name" value="D-isomer_2_OHA_DH_cat_dom"/>
</dbReference>
<dbReference type="PROSITE" id="PS00065">
    <property type="entry name" value="D_2_HYDROXYACID_DH_1"/>
    <property type="match status" value="1"/>
</dbReference>
<feature type="domain" description="ACT" evidence="11">
    <location>
        <begin position="456"/>
        <end position="528"/>
    </location>
</feature>
<dbReference type="InterPro" id="IPR006236">
    <property type="entry name" value="PGDH"/>
</dbReference>
<dbReference type="Pfam" id="PF02826">
    <property type="entry name" value="2-Hacid_dh_C"/>
    <property type="match status" value="1"/>
</dbReference>
<evidence type="ECO:0000256" key="2">
    <source>
        <dbReference type="ARBA" id="ARBA00005216"/>
    </source>
</evidence>
<name>A0A2K3YWS2_9STAP</name>
<dbReference type="InterPro" id="IPR029009">
    <property type="entry name" value="ASB_dom_sf"/>
</dbReference>
<dbReference type="SUPFAM" id="SSF51735">
    <property type="entry name" value="NAD(P)-binding Rossmann-fold domains"/>
    <property type="match status" value="1"/>
</dbReference>
<dbReference type="GO" id="GO:0051287">
    <property type="term" value="F:NAD binding"/>
    <property type="evidence" value="ECO:0007669"/>
    <property type="project" value="UniProtKB-UniRule"/>
</dbReference>
<reference evidence="12 13" key="1">
    <citation type="submission" date="2017-08" db="EMBL/GenBank/DDBJ databases">
        <title>Draft genome sequences of 64 type strains of genus Staph aureus.</title>
        <authorList>
            <person name="Cole K."/>
            <person name="Golubchik T."/>
            <person name="Russell J."/>
            <person name="Foster D."/>
            <person name="Llewelyn M."/>
            <person name="Wilson D."/>
            <person name="Crook D."/>
            <person name="Paul J."/>
        </authorList>
    </citation>
    <scope>NUCLEOTIDE SEQUENCE [LARGE SCALE GENOMIC DNA]</scope>
    <source>
        <strain evidence="12 13">DSM 21968</strain>
    </source>
</reference>
<dbReference type="Gene3D" id="3.30.70.260">
    <property type="match status" value="1"/>
</dbReference>
<evidence type="ECO:0000256" key="10">
    <source>
        <dbReference type="RuleBase" id="RU363003"/>
    </source>
</evidence>
<accession>A0A2K3YWS2</accession>
<dbReference type="EMBL" id="PPRF01000013">
    <property type="protein sequence ID" value="PNZ29754.1"/>
    <property type="molecule type" value="Genomic_DNA"/>
</dbReference>
<dbReference type="Proteomes" id="UP000242752">
    <property type="component" value="Unassembled WGS sequence"/>
</dbReference>
<dbReference type="InterPro" id="IPR006140">
    <property type="entry name" value="D-isomer_DH_NAD-bd"/>
</dbReference>
<dbReference type="GO" id="GO:0006564">
    <property type="term" value="P:L-serine biosynthetic process"/>
    <property type="evidence" value="ECO:0007669"/>
    <property type="project" value="UniProtKB-UniRule"/>
</dbReference>
<evidence type="ECO:0000256" key="9">
    <source>
        <dbReference type="ARBA" id="ARBA00049040"/>
    </source>
</evidence>
<dbReference type="GO" id="GO:0008720">
    <property type="term" value="F:D-lactate dehydrogenase (NAD+) activity"/>
    <property type="evidence" value="ECO:0007669"/>
    <property type="project" value="UniProtKB-EC"/>
</dbReference>
<keyword evidence="10" id="KW-0028">Amino-acid biosynthesis</keyword>
<keyword evidence="13" id="KW-1185">Reference proteome</keyword>
<dbReference type="CDD" id="cd12173">
    <property type="entry name" value="PGDH_4"/>
    <property type="match status" value="1"/>
</dbReference>
<evidence type="ECO:0000313" key="13">
    <source>
        <dbReference type="Proteomes" id="UP000242752"/>
    </source>
</evidence>
<dbReference type="Gene3D" id="3.30.1330.90">
    <property type="entry name" value="D-3-phosphoglycerate dehydrogenase, domain 3"/>
    <property type="match status" value="1"/>
</dbReference>
<dbReference type="InterPro" id="IPR036291">
    <property type="entry name" value="NAD(P)-bd_dom_sf"/>
</dbReference>
<dbReference type="PANTHER" id="PTHR42938:SF47">
    <property type="entry name" value="HYDROXYPYRUVATE REDUCTASE"/>
    <property type="match status" value="1"/>
</dbReference>
<evidence type="ECO:0000256" key="6">
    <source>
        <dbReference type="ARBA" id="ARBA00023027"/>
    </source>
</evidence>
<evidence type="ECO:0000256" key="1">
    <source>
        <dbReference type="ARBA" id="ARBA00003800"/>
    </source>
</evidence>
<dbReference type="AlphaFoldDB" id="A0A2K3YWS2"/>
<keyword evidence="5 10" id="KW-0560">Oxidoreductase</keyword>
<dbReference type="NCBIfam" id="TIGR01327">
    <property type="entry name" value="PGDH"/>
    <property type="match status" value="1"/>
</dbReference>
<dbReference type="SUPFAM" id="SSF52283">
    <property type="entry name" value="Formate/glycerate dehydrogenase catalytic domain-like"/>
    <property type="match status" value="1"/>
</dbReference>
<dbReference type="InterPro" id="IPR029752">
    <property type="entry name" value="D-isomer_DH_CS1"/>
</dbReference>
<evidence type="ECO:0000256" key="3">
    <source>
        <dbReference type="ARBA" id="ARBA00005854"/>
    </source>
</evidence>
<dbReference type="InterPro" id="IPR029753">
    <property type="entry name" value="D-isomer_DH_CS"/>
</dbReference>